<dbReference type="Pfam" id="PF00535">
    <property type="entry name" value="Glycos_transf_2"/>
    <property type="match status" value="1"/>
</dbReference>
<dbReference type="PANTHER" id="PTHR43685">
    <property type="entry name" value="GLYCOSYLTRANSFERASE"/>
    <property type="match status" value="1"/>
</dbReference>
<reference evidence="2 3" key="1">
    <citation type="submission" date="2018-04" db="EMBL/GenBank/DDBJ databases">
        <title>Genome sequencing of Gemmobacter.</title>
        <authorList>
            <person name="Yi H."/>
            <person name="Baek M.-G."/>
        </authorList>
    </citation>
    <scope>NUCLEOTIDE SEQUENCE [LARGE SCALE GENOMIC DNA]</scope>
    <source>
        <strain evidence="2 3">HYN0069</strain>
        <plasmid evidence="3">Plasmid unnamed1</plasmid>
    </source>
</reference>
<dbReference type="Gene3D" id="3.90.550.10">
    <property type="entry name" value="Spore Coat Polysaccharide Biosynthesis Protein SpsA, Chain A"/>
    <property type="match status" value="1"/>
</dbReference>
<sequence length="325" mass="35718">MATKVKKTDGPDVSIVIAAWQAEVFLVRSIENALGQEGVTVEVIVVDDASTDDTFGVARAMADRDGRVTALRLPENAGPSGARNAALAHARGTWIAVLDADDRMVPRRLQRMIALAEKVGDEGRAVDIVLGNLAEVDETGQPLSDEPFITDPDAPVRLSAERFVAGNLRVVGGHNLGYLKPLVRRAFIEREGIAYDTDLRNGEDFHLVLCCLLAGANVWFSPDPDYLYTRRKGSVSSVSTIDHLNALIRSETDMLVHPALTPELRELLDKRRRGLIDLRTTETVLQALRARRIGRARAALTARPRAAVLVLRQLSEGLWRRLLRA</sequence>
<keyword evidence="2" id="KW-0808">Transferase</keyword>
<dbReference type="CDD" id="cd00761">
    <property type="entry name" value="Glyco_tranf_GTA_type"/>
    <property type="match status" value="1"/>
</dbReference>
<organism evidence="2 3">
    <name type="scientific">Paragemmobacter aquarius</name>
    <dbReference type="NCBI Taxonomy" id="2169400"/>
    <lineage>
        <taxon>Bacteria</taxon>
        <taxon>Pseudomonadati</taxon>
        <taxon>Pseudomonadota</taxon>
        <taxon>Alphaproteobacteria</taxon>
        <taxon>Rhodobacterales</taxon>
        <taxon>Paracoccaceae</taxon>
        <taxon>Paragemmobacter</taxon>
    </lineage>
</organism>
<keyword evidence="3" id="KW-1185">Reference proteome</keyword>
<dbReference type="InterPro" id="IPR029044">
    <property type="entry name" value="Nucleotide-diphossugar_trans"/>
</dbReference>
<evidence type="ECO:0000259" key="1">
    <source>
        <dbReference type="Pfam" id="PF00535"/>
    </source>
</evidence>
<dbReference type="AlphaFoldDB" id="A0A2S0US46"/>
<dbReference type="SUPFAM" id="SSF53448">
    <property type="entry name" value="Nucleotide-diphospho-sugar transferases"/>
    <property type="match status" value="1"/>
</dbReference>
<gene>
    <name evidence="2" type="ORF">HYN69_18685</name>
</gene>
<geneLocation type="plasmid" evidence="2">
    <name>unnamed1</name>
</geneLocation>
<dbReference type="InterPro" id="IPR001173">
    <property type="entry name" value="Glyco_trans_2-like"/>
</dbReference>
<evidence type="ECO:0000313" key="2">
    <source>
        <dbReference type="EMBL" id="AWB50627.1"/>
    </source>
</evidence>
<proteinExistence type="predicted"/>
<dbReference type="KEGG" id="geh:HYN69_18685"/>
<dbReference type="OrthoDB" id="7527830at2"/>
<dbReference type="EMBL" id="CP028919">
    <property type="protein sequence ID" value="AWB50627.1"/>
    <property type="molecule type" value="Genomic_DNA"/>
</dbReference>
<evidence type="ECO:0000313" key="3">
    <source>
        <dbReference type="Proteomes" id="UP000244496"/>
    </source>
</evidence>
<dbReference type="PANTHER" id="PTHR43685:SF2">
    <property type="entry name" value="GLYCOSYLTRANSFERASE 2-LIKE DOMAIN-CONTAINING PROTEIN"/>
    <property type="match status" value="1"/>
</dbReference>
<keyword evidence="2" id="KW-0614">Plasmid</keyword>
<accession>A0A2S0US46</accession>
<name>A0A2S0US46_9RHOB</name>
<dbReference type="InterPro" id="IPR050834">
    <property type="entry name" value="Glycosyltransf_2"/>
</dbReference>
<dbReference type="Proteomes" id="UP000244496">
    <property type="component" value="Plasmid unnamed1"/>
</dbReference>
<protein>
    <submittedName>
        <fullName evidence="2">Glycosyl transferase</fullName>
    </submittedName>
</protein>
<dbReference type="RefSeq" id="WP_108437432.1">
    <property type="nucleotide sequence ID" value="NZ_CP028919.1"/>
</dbReference>
<dbReference type="GO" id="GO:0016740">
    <property type="term" value="F:transferase activity"/>
    <property type="evidence" value="ECO:0007669"/>
    <property type="project" value="UniProtKB-KW"/>
</dbReference>
<feature type="domain" description="Glycosyltransferase 2-like" evidence="1">
    <location>
        <begin position="14"/>
        <end position="122"/>
    </location>
</feature>